<dbReference type="GO" id="GO:0003676">
    <property type="term" value="F:nucleic acid binding"/>
    <property type="evidence" value="ECO:0007669"/>
    <property type="project" value="InterPro"/>
</dbReference>
<dbReference type="AlphaFoldDB" id="A0A8J6LDS0"/>
<dbReference type="InterPro" id="IPR001128">
    <property type="entry name" value="Cyt_P450"/>
</dbReference>
<keyword evidence="9" id="KW-0560">Oxidoreductase</keyword>
<comment type="cofactor">
    <cofactor evidence="1">
        <name>heme</name>
        <dbReference type="ChEBI" id="CHEBI:30413"/>
    </cofactor>
</comment>
<comment type="caution">
    <text evidence="15">The sequence shown here is derived from an EMBL/GenBank/DDBJ whole genome shotgun (WGS) entry which is preliminary data.</text>
</comment>
<dbReference type="EMBL" id="JABDTM020022147">
    <property type="protein sequence ID" value="KAH0816053.1"/>
    <property type="molecule type" value="Genomic_DNA"/>
</dbReference>
<dbReference type="PANTHER" id="PTHR24292:SF100">
    <property type="entry name" value="CYTOCHROME P450 6A16, ISOFORM B-RELATED"/>
    <property type="match status" value="1"/>
</dbReference>
<dbReference type="FunFam" id="1.10.630.10:FF:000042">
    <property type="entry name" value="Cytochrome P450"/>
    <property type="match status" value="1"/>
</dbReference>
<evidence type="ECO:0000256" key="3">
    <source>
        <dbReference type="ARBA" id="ARBA00004406"/>
    </source>
</evidence>
<comment type="similarity">
    <text evidence="4">Belongs to the cytochrome P450 family.</text>
</comment>
<keyword evidence="5" id="KW-0349">Heme</keyword>
<organism evidence="15 16">
    <name type="scientific">Tenebrio molitor</name>
    <name type="common">Yellow mealworm beetle</name>
    <dbReference type="NCBI Taxonomy" id="7067"/>
    <lineage>
        <taxon>Eukaryota</taxon>
        <taxon>Metazoa</taxon>
        <taxon>Ecdysozoa</taxon>
        <taxon>Arthropoda</taxon>
        <taxon>Hexapoda</taxon>
        <taxon>Insecta</taxon>
        <taxon>Pterygota</taxon>
        <taxon>Neoptera</taxon>
        <taxon>Endopterygota</taxon>
        <taxon>Coleoptera</taxon>
        <taxon>Polyphaga</taxon>
        <taxon>Cucujiformia</taxon>
        <taxon>Tenebrionidae</taxon>
        <taxon>Tenebrio</taxon>
    </lineage>
</organism>
<dbReference type="InterPro" id="IPR002401">
    <property type="entry name" value="Cyt_P450_E_grp-I"/>
</dbReference>
<sequence length="637" mass="73199">MTLITSSLVYDVIGLSLAAVVVFITYFKWKFNYWNKIGLPTLNPTIPFGDTRGLLLGETSFGEQFEKIYNTFKAKGVKHGGVYMGPRPFYIPVDPEIVKCIMQKDFSHFVNHGNYLDEKNDPLSAHLFSLEDTKWRNMRVKLTPTFTSGKMKMMFQTFADCTVGLNDIMDDSATNHLPVDIKDILGRFITDIIGSVAFGLECNSLKNPNAQFRKYGKLVFDRSSWDLFKELNGFTFPRSLLKLIKFKVTKPEVEKFFMKAVKDTVDYREKNHIYKKDFMHLLLQLKNRGTVKDDGKITDEHGTTDEKALTMNELSAQAFVFFLAGFETSSTTMTFALYELATNPSVQDKLRNEITEVLAKHNDKVTYDGMMEMTYMENVLNEQRILSQVKRNTSTSKTPCIVPNTNILIEKGVHVAISALGLHNDPEYYPNPKVFDPDRFSQENKNSRPAFTWLPFGEGPRCASMKKCFNRVQMAVYRPRKSRYDEPYIQATERSGRFSENIWAWISLDSPGVMLHVEDRLNSDVYVRVEDVMLPSVSRIFPNFNFIFQQDNYSVHTAHRVAEWFRNNNINVLDWPSRSPDLNPIENMWGLLVCNLQQRRQVLGSSSGCWVSILEWTSLAQSLQTSVTVLEDKVKGK</sequence>
<evidence type="ECO:0000259" key="14">
    <source>
        <dbReference type="Pfam" id="PF13358"/>
    </source>
</evidence>
<evidence type="ECO:0000256" key="1">
    <source>
        <dbReference type="ARBA" id="ARBA00001971"/>
    </source>
</evidence>
<dbReference type="GO" id="GO:0004497">
    <property type="term" value="F:monooxygenase activity"/>
    <property type="evidence" value="ECO:0007669"/>
    <property type="project" value="UniProtKB-KW"/>
</dbReference>
<evidence type="ECO:0000256" key="13">
    <source>
        <dbReference type="SAM" id="Phobius"/>
    </source>
</evidence>
<dbReference type="SUPFAM" id="SSF48264">
    <property type="entry name" value="Cytochrome P450"/>
    <property type="match status" value="1"/>
</dbReference>
<evidence type="ECO:0000256" key="11">
    <source>
        <dbReference type="ARBA" id="ARBA00023033"/>
    </source>
</evidence>
<keyword evidence="12 13" id="KW-0472">Membrane</keyword>
<dbReference type="GO" id="GO:0005506">
    <property type="term" value="F:iron ion binding"/>
    <property type="evidence" value="ECO:0007669"/>
    <property type="project" value="InterPro"/>
</dbReference>
<keyword evidence="11" id="KW-0503">Monooxygenase</keyword>
<dbReference type="CDD" id="cd11056">
    <property type="entry name" value="CYP6-like"/>
    <property type="match status" value="1"/>
</dbReference>
<comment type="subcellular location">
    <subcellularLocation>
        <location evidence="3">Endoplasmic reticulum membrane</location>
        <topology evidence="3">Peripheral membrane protein</topology>
    </subcellularLocation>
    <subcellularLocation>
        <location evidence="2">Microsome membrane</location>
        <topology evidence="2">Peripheral membrane protein</topology>
    </subcellularLocation>
</comment>
<evidence type="ECO:0000313" key="16">
    <source>
        <dbReference type="Proteomes" id="UP000719412"/>
    </source>
</evidence>
<dbReference type="InterPro" id="IPR036396">
    <property type="entry name" value="Cyt_P450_sf"/>
</dbReference>
<dbReference type="GO" id="GO:0016705">
    <property type="term" value="F:oxidoreductase activity, acting on paired donors, with incorporation or reduction of molecular oxygen"/>
    <property type="evidence" value="ECO:0007669"/>
    <property type="project" value="InterPro"/>
</dbReference>
<name>A0A8J6LDS0_TENMO</name>
<accession>A0A8J6LDS0</accession>
<evidence type="ECO:0000256" key="2">
    <source>
        <dbReference type="ARBA" id="ARBA00004174"/>
    </source>
</evidence>
<keyword evidence="10" id="KW-0408">Iron</keyword>
<evidence type="ECO:0000256" key="12">
    <source>
        <dbReference type="ARBA" id="ARBA00023136"/>
    </source>
</evidence>
<dbReference type="InterPro" id="IPR036397">
    <property type="entry name" value="RNaseH_sf"/>
</dbReference>
<keyword evidence="7" id="KW-0256">Endoplasmic reticulum</keyword>
<dbReference type="GO" id="GO:0005789">
    <property type="term" value="C:endoplasmic reticulum membrane"/>
    <property type="evidence" value="ECO:0007669"/>
    <property type="project" value="UniProtKB-SubCell"/>
</dbReference>
<reference evidence="15" key="2">
    <citation type="submission" date="2021-08" db="EMBL/GenBank/DDBJ databases">
        <authorList>
            <person name="Eriksson T."/>
        </authorList>
    </citation>
    <scope>NUCLEOTIDE SEQUENCE</scope>
    <source>
        <strain evidence="15">Stoneville</strain>
        <tissue evidence="15">Whole head</tissue>
    </source>
</reference>
<dbReference type="Gene3D" id="3.30.420.10">
    <property type="entry name" value="Ribonuclease H-like superfamily/Ribonuclease H"/>
    <property type="match status" value="1"/>
</dbReference>
<dbReference type="Gene3D" id="1.10.630.10">
    <property type="entry name" value="Cytochrome P450"/>
    <property type="match status" value="1"/>
</dbReference>
<dbReference type="Pfam" id="PF00067">
    <property type="entry name" value="p450"/>
    <property type="match status" value="1"/>
</dbReference>
<keyword evidence="16" id="KW-1185">Reference proteome</keyword>
<dbReference type="PRINTS" id="PR00463">
    <property type="entry name" value="EP450I"/>
</dbReference>
<dbReference type="GO" id="GO:0020037">
    <property type="term" value="F:heme binding"/>
    <property type="evidence" value="ECO:0007669"/>
    <property type="project" value="InterPro"/>
</dbReference>
<dbReference type="InterPro" id="IPR038717">
    <property type="entry name" value="Tc1-like_DDE_dom"/>
</dbReference>
<dbReference type="Pfam" id="PF13358">
    <property type="entry name" value="DDE_3"/>
    <property type="match status" value="1"/>
</dbReference>
<reference evidence="15" key="1">
    <citation type="journal article" date="2020" name="J Insects Food Feed">
        <title>The yellow mealworm (Tenebrio molitor) genome: a resource for the emerging insects as food and feed industry.</title>
        <authorList>
            <person name="Eriksson T."/>
            <person name="Andere A."/>
            <person name="Kelstrup H."/>
            <person name="Emery V."/>
            <person name="Picard C."/>
        </authorList>
    </citation>
    <scope>NUCLEOTIDE SEQUENCE</scope>
    <source>
        <strain evidence="15">Stoneville</strain>
        <tissue evidence="15">Whole head</tissue>
    </source>
</reference>
<dbReference type="Proteomes" id="UP000719412">
    <property type="component" value="Unassembled WGS sequence"/>
</dbReference>
<feature type="domain" description="Tc1-like transposase DDE" evidence="14">
    <location>
        <begin position="489"/>
        <end position="601"/>
    </location>
</feature>
<keyword evidence="13" id="KW-1133">Transmembrane helix</keyword>
<dbReference type="InterPro" id="IPR050476">
    <property type="entry name" value="Insect_CytP450_Detox"/>
</dbReference>
<keyword evidence="8" id="KW-0492">Microsome</keyword>
<protein>
    <recommendedName>
        <fullName evidence="14">Tc1-like transposase DDE domain-containing protein</fullName>
    </recommendedName>
</protein>
<proteinExistence type="inferred from homology"/>
<keyword evidence="6" id="KW-0479">Metal-binding</keyword>
<evidence type="ECO:0000256" key="9">
    <source>
        <dbReference type="ARBA" id="ARBA00023002"/>
    </source>
</evidence>
<gene>
    <name evidence="15" type="ORF">GEV33_006738</name>
</gene>
<evidence type="ECO:0000256" key="5">
    <source>
        <dbReference type="ARBA" id="ARBA00022617"/>
    </source>
</evidence>
<keyword evidence="13" id="KW-0812">Transmembrane</keyword>
<evidence type="ECO:0000313" key="15">
    <source>
        <dbReference type="EMBL" id="KAH0816053.1"/>
    </source>
</evidence>
<evidence type="ECO:0000256" key="10">
    <source>
        <dbReference type="ARBA" id="ARBA00023004"/>
    </source>
</evidence>
<evidence type="ECO:0000256" key="7">
    <source>
        <dbReference type="ARBA" id="ARBA00022824"/>
    </source>
</evidence>
<evidence type="ECO:0000256" key="4">
    <source>
        <dbReference type="ARBA" id="ARBA00010617"/>
    </source>
</evidence>
<feature type="transmembrane region" description="Helical" evidence="13">
    <location>
        <begin position="12"/>
        <end position="29"/>
    </location>
</feature>
<evidence type="ECO:0000256" key="8">
    <source>
        <dbReference type="ARBA" id="ARBA00022848"/>
    </source>
</evidence>
<dbReference type="PANTHER" id="PTHR24292">
    <property type="entry name" value="CYTOCHROME P450"/>
    <property type="match status" value="1"/>
</dbReference>
<evidence type="ECO:0000256" key="6">
    <source>
        <dbReference type="ARBA" id="ARBA00022723"/>
    </source>
</evidence>